<proteinExistence type="predicted"/>
<dbReference type="EMBL" id="BK032550">
    <property type="protein sequence ID" value="DAF47074.1"/>
    <property type="molecule type" value="Genomic_DNA"/>
</dbReference>
<organism evidence="1">
    <name type="scientific">Siphoviridae sp. ctLnP14</name>
    <dbReference type="NCBI Taxonomy" id="2827851"/>
    <lineage>
        <taxon>Viruses</taxon>
        <taxon>Duplodnaviria</taxon>
        <taxon>Heunggongvirae</taxon>
        <taxon>Uroviricota</taxon>
        <taxon>Caudoviricetes</taxon>
    </lineage>
</organism>
<name>A0A8S5S8N1_9CAUD</name>
<sequence>MDREEFLAKEMGWSYVIDDSKMPSAEESKNFVFPKELEEELEAKLREIDKEFGLC</sequence>
<protein>
    <submittedName>
        <fullName evidence="1">Uncharacterized protein</fullName>
    </submittedName>
</protein>
<reference evidence="1" key="1">
    <citation type="journal article" date="2021" name="Proc. Natl. Acad. Sci. U.S.A.">
        <title>A Catalog of Tens of Thousands of Viruses from Human Metagenomes Reveals Hidden Associations with Chronic Diseases.</title>
        <authorList>
            <person name="Tisza M.J."/>
            <person name="Buck C.B."/>
        </authorList>
    </citation>
    <scope>NUCLEOTIDE SEQUENCE</scope>
    <source>
        <strain evidence="1">CtLnP14</strain>
    </source>
</reference>
<evidence type="ECO:0000313" key="1">
    <source>
        <dbReference type="EMBL" id="DAF47074.1"/>
    </source>
</evidence>
<accession>A0A8S5S8N1</accession>